<dbReference type="Proteomes" id="UP001341840">
    <property type="component" value="Unassembled WGS sequence"/>
</dbReference>
<evidence type="ECO:0000313" key="4">
    <source>
        <dbReference type="Proteomes" id="UP001341840"/>
    </source>
</evidence>
<keyword evidence="2" id="KW-1133">Transmembrane helix</keyword>
<evidence type="ECO:0000256" key="2">
    <source>
        <dbReference type="SAM" id="Phobius"/>
    </source>
</evidence>
<feature type="transmembrane region" description="Helical" evidence="2">
    <location>
        <begin position="117"/>
        <end position="137"/>
    </location>
</feature>
<feature type="region of interest" description="Disordered" evidence="1">
    <location>
        <begin position="1"/>
        <end position="22"/>
    </location>
</feature>
<reference evidence="3 4" key="1">
    <citation type="journal article" date="2023" name="Plants (Basel)">
        <title>Bridging the Gap: Combining Genomics and Transcriptomics Approaches to Understand Stylosanthes scabra, an Orphan Legume from the Brazilian Caatinga.</title>
        <authorList>
            <person name="Ferreira-Neto J.R.C."/>
            <person name="da Silva M.D."/>
            <person name="Binneck E."/>
            <person name="de Melo N.F."/>
            <person name="da Silva R.H."/>
            <person name="de Melo A.L.T.M."/>
            <person name="Pandolfi V."/>
            <person name="Bustamante F.O."/>
            <person name="Brasileiro-Vidal A.C."/>
            <person name="Benko-Iseppon A.M."/>
        </authorList>
    </citation>
    <scope>NUCLEOTIDE SEQUENCE [LARGE SCALE GENOMIC DNA]</scope>
    <source>
        <tissue evidence="3">Leaves</tissue>
    </source>
</reference>
<keyword evidence="2" id="KW-0812">Transmembrane</keyword>
<gene>
    <name evidence="3" type="ORF">PIB30_060205</name>
</gene>
<accession>A0ABU6QL76</accession>
<evidence type="ECO:0008006" key="5">
    <source>
        <dbReference type="Google" id="ProtNLM"/>
    </source>
</evidence>
<proteinExistence type="predicted"/>
<organism evidence="3 4">
    <name type="scientific">Stylosanthes scabra</name>
    <dbReference type="NCBI Taxonomy" id="79078"/>
    <lineage>
        <taxon>Eukaryota</taxon>
        <taxon>Viridiplantae</taxon>
        <taxon>Streptophyta</taxon>
        <taxon>Embryophyta</taxon>
        <taxon>Tracheophyta</taxon>
        <taxon>Spermatophyta</taxon>
        <taxon>Magnoliopsida</taxon>
        <taxon>eudicotyledons</taxon>
        <taxon>Gunneridae</taxon>
        <taxon>Pentapetalae</taxon>
        <taxon>rosids</taxon>
        <taxon>fabids</taxon>
        <taxon>Fabales</taxon>
        <taxon>Fabaceae</taxon>
        <taxon>Papilionoideae</taxon>
        <taxon>50 kb inversion clade</taxon>
        <taxon>dalbergioids sensu lato</taxon>
        <taxon>Dalbergieae</taxon>
        <taxon>Pterocarpus clade</taxon>
        <taxon>Stylosanthes</taxon>
    </lineage>
</organism>
<comment type="caution">
    <text evidence="3">The sequence shown here is derived from an EMBL/GenBank/DDBJ whole genome shotgun (WGS) entry which is preliminary data.</text>
</comment>
<name>A0ABU6QL76_9FABA</name>
<evidence type="ECO:0000313" key="3">
    <source>
        <dbReference type="EMBL" id="MED6112272.1"/>
    </source>
</evidence>
<dbReference type="EMBL" id="JASCZI010000530">
    <property type="protein sequence ID" value="MED6112272.1"/>
    <property type="molecule type" value="Genomic_DNA"/>
</dbReference>
<protein>
    <recommendedName>
        <fullName evidence="5">Zinc finger GRF-type domain-containing protein</fullName>
    </recommendedName>
</protein>
<evidence type="ECO:0000256" key="1">
    <source>
        <dbReference type="SAM" id="MobiDB-lite"/>
    </source>
</evidence>
<sequence>MQAKTSQASSSYSRSRSHSSWARSPCCVKGRKIPQWCGCGMRPVIRWSSTDLNLDGQFYGCPNYNTSGEQWCGLFVWADGEEDQSMMVSAQTEANNVDQLKMSLGSSVRKLEAEVRVIKIWGFLLSIVMFLVLHHYIKFNVPRGHNRLQA</sequence>
<keyword evidence="2" id="KW-0472">Membrane</keyword>
<keyword evidence="4" id="KW-1185">Reference proteome</keyword>